<dbReference type="EMBL" id="ADOU02000007">
    <property type="protein sequence ID" value="KGJ65219.1"/>
    <property type="molecule type" value="Genomic_DNA"/>
</dbReference>
<accession>A0A837C7M9</accession>
<organism evidence="1 2">
    <name type="scientific">Bradyrhizobium diazoefficiens SEMIA 5080</name>
    <dbReference type="NCBI Taxonomy" id="754504"/>
    <lineage>
        <taxon>Bacteria</taxon>
        <taxon>Pseudomonadati</taxon>
        <taxon>Pseudomonadota</taxon>
        <taxon>Alphaproteobacteria</taxon>
        <taxon>Hyphomicrobiales</taxon>
        <taxon>Nitrobacteraceae</taxon>
        <taxon>Bradyrhizobium</taxon>
    </lineage>
</organism>
<evidence type="ECO:0000313" key="1">
    <source>
        <dbReference type="EMBL" id="KGJ65219.1"/>
    </source>
</evidence>
<protein>
    <submittedName>
        <fullName evidence="1">Uncharacterized protein</fullName>
    </submittedName>
</protein>
<proteinExistence type="predicted"/>
<evidence type="ECO:0000313" key="2">
    <source>
        <dbReference type="Proteomes" id="UP000024900"/>
    </source>
</evidence>
<dbReference type="AlphaFoldDB" id="A0A837C7M9"/>
<reference evidence="1 2" key="1">
    <citation type="journal article" date="2014" name="BMC Genomics">
        <title>Comparative genomics of Bradyrhizobium japonicum CPAC 15 and Bradyrhizobium diazoefficiens CPAC 7: elite model strains for understanding symbiotic performance with soybean.</title>
        <authorList>
            <person name="Siqueira A.F."/>
            <person name="Ormeno-Orrillo E."/>
            <person name="Souza R.C."/>
            <person name="Rodrigues E.P."/>
            <person name="Almeida L.G."/>
            <person name="Barcellos F.G."/>
            <person name="Batista J.S."/>
            <person name="Nakatami A.S."/>
            <person name="Martinez-Romero E."/>
            <person name="Vasconcelos A.T."/>
            <person name="Hungria M."/>
        </authorList>
    </citation>
    <scope>NUCLEOTIDE SEQUENCE [LARGE SCALE GENOMIC DNA]</scope>
    <source>
        <strain evidence="1 2">SEMIA 5080</strain>
    </source>
</reference>
<comment type="caution">
    <text evidence="1">The sequence shown here is derived from an EMBL/GenBank/DDBJ whole genome shotgun (WGS) entry which is preliminary data.</text>
</comment>
<gene>
    <name evidence="1" type="ORF">BJA5080_01864</name>
</gene>
<dbReference type="Proteomes" id="UP000024900">
    <property type="component" value="Unassembled WGS sequence"/>
</dbReference>
<name>A0A837C7M9_9BRAD</name>
<sequence length="79" mass="8543">MIEAACASDASPKREESHFGLLFEHDLFGKPIRTFPDHTRVTASIRGTIGEDRSSVFAFVPTDSPAAIRRLGTTGKAPV</sequence>